<dbReference type="Proteomes" id="UP000305709">
    <property type="component" value="Unassembled WGS sequence"/>
</dbReference>
<proteinExistence type="inferred from homology"/>
<evidence type="ECO:0000313" key="8">
    <source>
        <dbReference type="EMBL" id="TNC61048.1"/>
    </source>
</evidence>
<keyword evidence="5 7" id="KW-1133">Transmembrane helix</keyword>
<sequence>MFRRLLPHPVLSTTLLLVWLLLVNDLSAGAAVLGLAIGIAVPLLTAPYWPDRPRLRVSGAMLRYLAVLLWDIVVANFEVAWVILTRPSARLRSAWLVVPLEVRSPEAITVLAGTISLTPGTVSVDLSGCGHALLVHALDVSDEAETVARIKGRYEAPLKEIFE</sequence>
<evidence type="ECO:0000256" key="3">
    <source>
        <dbReference type="ARBA" id="ARBA00022475"/>
    </source>
</evidence>
<keyword evidence="6 7" id="KW-0472">Membrane</keyword>
<name>A0A5C4N6U2_9RHOB</name>
<dbReference type="RefSeq" id="WP_139083757.1">
    <property type="nucleotide sequence ID" value="NZ_VDFV01000072.1"/>
</dbReference>
<reference evidence="8 9" key="1">
    <citation type="submission" date="2019-06" db="EMBL/GenBank/DDBJ databases">
        <authorList>
            <person name="Jiang L."/>
        </authorList>
    </citation>
    <scope>NUCLEOTIDE SEQUENCE [LARGE SCALE GENOMIC DNA]</scope>
    <source>
        <strain evidence="8 9">YIM 48858</strain>
    </source>
</reference>
<evidence type="ECO:0000256" key="1">
    <source>
        <dbReference type="ARBA" id="ARBA00004651"/>
    </source>
</evidence>
<accession>A0A5C4N6U2</accession>
<evidence type="ECO:0000256" key="4">
    <source>
        <dbReference type="ARBA" id="ARBA00022692"/>
    </source>
</evidence>
<organism evidence="8 9">
    <name type="scientific">Rubellimicrobium roseum</name>
    <dbReference type="NCBI Taxonomy" id="687525"/>
    <lineage>
        <taxon>Bacteria</taxon>
        <taxon>Pseudomonadati</taxon>
        <taxon>Pseudomonadota</taxon>
        <taxon>Alphaproteobacteria</taxon>
        <taxon>Rhodobacterales</taxon>
        <taxon>Roseobacteraceae</taxon>
        <taxon>Rubellimicrobium</taxon>
    </lineage>
</organism>
<comment type="subcellular location">
    <subcellularLocation>
        <location evidence="1">Cell membrane</location>
        <topology evidence="1">Multi-pass membrane protein</topology>
    </subcellularLocation>
</comment>
<dbReference type="PANTHER" id="PTHR34584:SF1">
    <property type="entry name" value="NA(+)_H(+) ANTIPORTER SUBUNIT E1"/>
    <property type="match status" value="1"/>
</dbReference>
<keyword evidence="4 7" id="KW-0812">Transmembrane</keyword>
<dbReference type="PANTHER" id="PTHR34584">
    <property type="entry name" value="NA(+)/H(+) ANTIPORTER SUBUNIT E1"/>
    <property type="match status" value="1"/>
</dbReference>
<evidence type="ECO:0000256" key="7">
    <source>
        <dbReference type="SAM" id="Phobius"/>
    </source>
</evidence>
<evidence type="ECO:0000256" key="5">
    <source>
        <dbReference type="ARBA" id="ARBA00022989"/>
    </source>
</evidence>
<dbReference type="Pfam" id="PF01899">
    <property type="entry name" value="MNHE"/>
    <property type="match status" value="1"/>
</dbReference>
<keyword evidence="9" id="KW-1185">Reference proteome</keyword>
<evidence type="ECO:0000256" key="2">
    <source>
        <dbReference type="ARBA" id="ARBA00006228"/>
    </source>
</evidence>
<protein>
    <submittedName>
        <fullName evidence="8">Na+/H+ antiporter subunit E</fullName>
    </submittedName>
</protein>
<dbReference type="GO" id="GO:0005886">
    <property type="term" value="C:plasma membrane"/>
    <property type="evidence" value="ECO:0007669"/>
    <property type="project" value="UniProtKB-SubCell"/>
</dbReference>
<keyword evidence="3" id="KW-1003">Cell membrane</keyword>
<dbReference type="NCBIfam" id="NF006518">
    <property type="entry name" value="PRK08965.1-2"/>
    <property type="match status" value="1"/>
</dbReference>
<dbReference type="EMBL" id="VDFV01000072">
    <property type="protein sequence ID" value="TNC61048.1"/>
    <property type="molecule type" value="Genomic_DNA"/>
</dbReference>
<dbReference type="AlphaFoldDB" id="A0A5C4N6U2"/>
<dbReference type="InterPro" id="IPR002758">
    <property type="entry name" value="Cation_antiport_E"/>
</dbReference>
<dbReference type="PIRSF" id="PIRSF019239">
    <property type="entry name" value="MrpE"/>
    <property type="match status" value="1"/>
</dbReference>
<dbReference type="OrthoDB" id="9807187at2"/>
<comment type="caution">
    <text evidence="8">The sequence shown here is derived from an EMBL/GenBank/DDBJ whole genome shotgun (WGS) entry which is preliminary data.</text>
</comment>
<evidence type="ECO:0000256" key="6">
    <source>
        <dbReference type="ARBA" id="ARBA00023136"/>
    </source>
</evidence>
<dbReference type="GO" id="GO:0008324">
    <property type="term" value="F:monoatomic cation transmembrane transporter activity"/>
    <property type="evidence" value="ECO:0007669"/>
    <property type="project" value="InterPro"/>
</dbReference>
<evidence type="ECO:0000313" key="9">
    <source>
        <dbReference type="Proteomes" id="UP000305709"/>
    </source>
</evidence>
<gene>
    <name evidence="8" type="ORF">FHG71_21560</name>
</gene>
<comment type="similarity">
    <text evidence="2">Belongs to the CPA3 antiporters (TC 2.A.63) subunit E family.</text>
</comment>
<feature type="transmembrane region" description="Helical" evidence="7">
    <location>
        <begin position="64"/>
        <end position="84"/>
    </location>
</feature>